<evidence type="ECO:0000259" key="1">
    <source>
        <dbReference type="SMART" id="SM01111"/>
    </source>
</evidence>
<dbReference type="Gene3D" id="2.30.60.10">
    <property type="entry name" value="Cyanovirin-N"/>
    <property type="match status" value="1"/>
</dbReference>
<feature type="domain" description="Cyanovirin-N" evidence="1">
    <location>
        <begin position="2"/>
        <end position="100"/>
    </location>
</feature>
<evidence type="ECO:0000313" key="3">
    <source>
        <dbReference type="Proteomes" id="UP000024376"/>
    </source>
</evidence>
<dbReference type="PANTHER" id="PTHR42076">
    <property type="entry name" value="CYANOVIRIN-N HOMOLOG"/>
    <property type="match status" value="1"/>
</dbReference>
<proteinExistence type="predicted"/>
<dbReference type="SUPFAM" id="SSF51322">
    <property type="entry name" value="Cyanovirin-N"/>
    <property type="match status" value="1"/>
</dbReference>
<dbReference type="AlphaFoldDB" id="A0A024S2V8"/>
<dbReference type="HOGENOM" id="CLU_144945_0_0_1"/>
<sequence length="101" mass="11468">MSFSASAQNFYLEDGHILRASVADEEGNYQESSIDLDQFIGNEDGWFMWDGENFSHSANDIRLDGTILTAELPMRDGGYRERQGVNLDDRISNQNGRLVYN</sequence>
<name>A0A024S2V8_HYPJR</name>
<dbReference type="KEGG" id="trr:M419DRAFT_124294"/>
<dbReference type="SMART" id="SM01111">
    <property type="entry name" value="CVNH"/>
    <property type="match status" value="1"/>
</dbReference>
<reference evidence="3" key="1">
    <citation type="journal article" date="2013" name="Ind. Biotechnol.">
        <title>Comparative genomics analysis of Trichoderma reesei strains.</title>
        <authorList>
            <person name="Koike H."/>
            <person name="Aerts A."/>
            <person name="LaButti K."/>
            <person name="Grigoriev I.V."/>
            <person name="Baker S.E."/>
        </authorList>
    </citation>
    <scope>NUCLEOTIDE SEQUENCE [LARGE SCALE GENOMIC DNA]</scope>
    <source>
        <strain evidence="3">ATCC 56765 / BCRC 32924 / NRRL 11460 / Rut C-30</strain>
    </source>
</reference>
<dbReference type="InterPro" id="IPR036673">
    <property type="entry name" value="Cyanovirin-N_sf"/>
</dbReference>
<dbReference type="InterPro" id="IPR011058">
    <property type="entry name" value="Cyanovirin-N"/>
</dbReference>
<dbReference type="PANTHER" id="PTHR42076:SF1">
    <property type="entry name" value="CYANOVIRIN-N DOMAIN-CONTAINING PROTEIN"/>
    <property type="match status" value="1"/>
</dbReference>
<accession>A0A024S2V8</accession>
<dbReference type="OrthoDB" id="2441380at2759"/>
<evidence type="ECO:0000313" key="2">
    <source>
        <dbReference type="EMBL" id="ETR99714.1"/>
    </source>
</evidence>
<gene>
    <name evidence="2" type="ORF">M419DRAFT_124294</name>
</gene>
<dbReference type="EMBL" id="KI911155">
    <property type="protein sequence ID" value="ETR99714.1"/>
    <property type="molecule type" value="Genomic_DNA"/>
</dbReference>
<protein>
    <submittedName>
        <fullName evidence="2">Cyanovirin-N</fullName>
    </submittedName>
</protein>
<dbReference type="Pfam" id="PF08881">
    <property type="entry name" value="CVNH"/>
    <property type="match status" value="1"/>
</dbReference>
<dbReference type="Proteomes" id="UP000024376">
    <property type="component" value="Unassembled WGS sequence"/>
</dbReference>
<organism evidence="2 3">
    <name type="scientific">Hypocrea jecorina (strain ATCC 56765 / BCRC 32924 / NRRL 11460 / Rut C-30)</name>
    <name type="common">Trichoderma reesei</name>
    <dbReference type="NCBI Taxonomy" id="1344414"/>
    <lineage>
        <taxon>Eukaryota</taxon>
        <taxon>Fungi</taxon>
        <taxon>Dikarya</taxon>
        <taxon>Ascomycota</taxon>
        <taxon>Pezizomycotina</taxon>
        <taxon>Sordariomycetes</taxon>
        <taxon>Hypocreomycetidae</taxon>
        <taxon>Hypocreales</taxon>
        <taxon>Hypocreaceae</taxon>
        <taxon>Trichoderma</taxon>
    </lineage>
</organism>